<proteinExistence type="predicted"/>
<evidence type="ECO:0000313" key="3">
    <source>
        <dbReference type="Proteomes" id="UP000199214"/>
    </source>
</evidence>
<keyword evidence="3" id="KW-1185">Reference proteome</keyword>
<dbReference type="AlphaFoldDB" id="A0A1H7UWV8"/>
<reference evidence="3" key="1">
    <citation type="submission" date="2016-10" db="EMBL/GenBank/DDBJ databases">
        <authorList>
            <person name="Varghese N."/>
            <person name="Submissions S."/>
        </authorList>
    </citation>
    <scope>NUCLEOTIDE SEQUENCE [LARGE SCALE GENOMIC DNA]</scope>
    <source>
        <strain evidence="3">JS21-1</strain>
    </source>
</reference>
<evidence type="ECO:0000313" key="2">
    <source>
        <dbReference type="EMBL" id="SEM01433.1"/>
    </source>
</evidence>
<dbReference type="Proteomes" id="UP000199214">
    <property type="component" value="Unassembled WGS sequence"/>
</dbReference>
<feature type="chain" id="PRO_5011708878" evidence="1">
    <location>
        <begin position="22"/>
        <end position="69"/>
    </location>
</feature>
<feature type="signal peptide" evidence="1">
    <location>
        <begin position="1"/>
        <end position="21"/>
    </location>
</feature>
<organism evidence="2 3">
    <name type="scientific">Sphingomonas palmae</name>
    <dbReference type="NCBI Taxonomy" id="1855283"/>
    <lineage>
        <taxon>Bacteria</taxon>
        <taxon>Pseudomonadati</taxon>
        <taxon>Pseudomonadota</taxon>
        <taxon>Alphaproteobacteria</taxon>
        <taxon>Sphingomonadales</taxon>
        <taxon>Sphingomonadaceae</taxon>
        <taxon>Sphingomonas</taxon>
    </lineage>
</organism>
<keyword evidence="1" id="KW-0732">Signal</keyword>
<sequence>MARYRLLTAFVLAVSSSAAVAQFELPDPKVYARAEDRARARLRGVPCTEADVGRGCYRMGSASYASPPA</sequence>
<name>A0A1H7UWV8_9SPHN</name>
<evidence type="ECO:0000256" key="1">
    <source>
        <dbReference type="SAM" id="SignalP"/>
    </source>
</evidence>
<protein>
    <submittedName>
        <fullName evidence="2">Uncharacterized protein</fullName>
    </submittedName>
</protein>
<gene>
    <name evidence="2" type="ORF">SAMN05216382_3102</name>
</gene>
<accession>A0A1H7UWV8</accession>
<dbReference type="EMBL" id="FNZZ01000008">
    <property type="protein sequence ID" value="SEM01433.1"/>
    <property type="molecule type" value="Genomic_DNA"/>
</dbReference>